<reference evidence="1 2" key="1">
    <citation type="journal article" date="2014" name="Nat. Commun.">
        <title>Klebsormidium flaccidum genome reveals primary factors for plant terrestrial adaptation.</title>
        <authorList>
            <person name="Hori K."/>
            <person name="Maruyama F."/>
            <person name="Fujisawa T."/>
            <person name="Togashi T."/>
            <person name="Yamamoto N."/>
            <person name="Seo M."/>
            <person name="Sato S."/>
            <person name="Yamada T."/>
            <person name="Mori H."/>
            <person name="Tajima N."/>
            <person name="Moriyama T."/>
            <person name="Ikeuchi M."/>
            <person name="Watanabe M."/>
            <person name="Wada H."/>
            <person name="Kobayashi K."/>
            <person name="Saito M."/>
            <person name="Masuda T."/>
            <person name="Sasaki-Sekimoto Y."/>
            <person name="Mashiguchi K."/>
            <person name="Awai K."/>
            <person name="Shimojima M."/>
            <person name="Masuda S."/>
            <person name="Iwai M."/>
            <person name="Nobusawa T."/>
            <person name="Narise T."/>
            <person name="Kondo S."/>
            <person name="Saito H."/>
            <person name="Sato R."/>
            <person name="Murakawa M."/>
            <person name="Ihara Y."/>
            <person name="Oshima-Yamada Y."/>
            <person name="Ohtaka K."/>
            <person name="Satoh M."/>
            <person name="Sonobe K."/>
            <person name="Ishii M."/>
            <person name="Ohtani R."/>
            <person name="Kanamori-Sato M."/>
            <person name="Honoki R."/>
            <person name="Miyazaki D."/>
            <person name="Mochizuki H."/>
            <person name="Umetsu J."/>
            <person name="Higashi K."/>
            <person name="Shibata D."/>
            <person name="Kamiya Y."/>
            <person name="Sato N."/>
            <person name="Nakamura Y."/>
            <person name="Tabata S."/>
            <person name="Ida S."/>
            <person name="Kurokawa K."/>
            <person name="Ohta H."/>
        </authorList>
    </citation>
    <scope>NUCLEOTIDE SEQUENCE [LARGE SCALE GENOMIC DNA]</scope>
    <source>
        <strain evidence="1 2">NIES-2285</strain>
    </source>
</reference>
<evidence type="ECO:0000313" key="2">
    <source>
        <dbReference type="Proteomes" id="UP000054558"/>
    </source>
</evidence>
<protein>
    <submittedName>
        <fullName evidence="1">Uncharacterized protein</fullName>
    </submittedName>
</protein>
<keyword evidence="2" id="KW-1185">Reference proteome</keyword>
<evidence type="ECO:0000313" key="1">
    <source>
        <dbReference type="EMBL" id="GAQ89929.1"/>
    </source>
</evidence>
<name>A0A1Y1IKJ5_KLENI</name>
<gene>
    <name evidence="1" type="ORF">KFL_005780070</name>
</gene>
<sequence>MLYTLDTRACVQVLSVREVAANGVLELEGADARTIRVHMERCAPCHWADIDGRMDPLAAVLAVDVASTRCWKASGAAACCCVTGVPGALGPPDAL</sequence>
<accession>A0A1Y1IKJ5</accession>
<dbReference type="Proteomes" id="UP000054558">
    <property type="component" value="Unassembled WGS sequence"/>
</dbReference>
<organism evidence="1 2">
    <name type="scientific">Klebsormidium nitens</name>
    <name type="common">Green alga</name>
    <name type="synonym">Ulothrix nitens</name>
    <dbReference type="NCBI Taxonomy" id="105231"/>
    <lineage>
        <taxon>Eukaryota</taxon>
        <taxon>Viridiplantae</taxon>
        <taxon>Streptophyta</taxon>
        <taxon>Klebsormidiophyceae</taxon>
        <taxon>Klebsormidiales</taxon>
        <taxon>Klebsormidiaceae</taxon>
        <taxon>Klebsormidium</taxon>
    </lineage>
</organism>
<dbReference type="AlphaFoldDB" id="A0A1Y1IKJ5"/>
<dbReference type="EMBL" id="DF237527">
    <property type="protein sequence ID" value="GAQ89929.1"/>
    <property type="molecule type" value="Genomic_DNA"/>
</dbReference>
<proteinExistence type="predicted"/>